<organism evidence="2 3">
    <name type="scientific">Hyaloscypha bicolor E</name>
    <dbReference type="NCBI Taxonomy" id="1095630"/>
    <lineage>
        <taxon>Eukaryota</taxon>
        <taxon>Fungi</taxon>
        <taxon>Dikarya</taxon>
        <taxon>Ascomycota</taxon>
        <taxon>Pezizomycotina</taxon>
        <taxon>Leotiomycetes</taxon>
        <taxon>Helotiales</taxon>
        <taxon>Hyaloscyphaceae</taxon>
        <taxon>Hyaloscypha</taxon>
        <taxon>Hyaloscypha bicolor</taxon>
    </lineage>
</organism>
<dbReference type="RefSeq" id="XP_024739296.1">
    <property type="nucleotide sequence ID" value="XM_024882782.1"/>
</dbReference>
<evidence type="ECO:0000256" key="1">
    <source>
        <dbReference type="SAM" id="SignalP"/>
    </source>
</evidence>
<feature type="signal peptide" evidence="1">
    <location>
        <begin position="1"/>
        <end position="19"/>
    </location>
</feature>
<gene>
    <name evidence="2" type="ORF">K444DRAFT_627334</name>
</gene>
<proteinExistence type="predicted"/>
<reference evidence="2 3" key="1">
    <citation type="submission" date="2016-04" db="EMBL/GenBank/DDBJ databases">
        <title>A degradative enzymes factory behind the ericoid mycorrhizal symbiosis.</title>
        <authorList>
            <consortium name="DOE Joint Genome Institute"/>
            <person name="Martino E."/>
            <person name="Morin E."/>
            <person name="Grelet G."/>
            <person name="Kuo A."/>
            <person name="Kohler A."/>
            <person name="Daghino S."/>
            <person name="Barry K."/>
            <person name="Choi C."/>
            <person name="Cichocki N."/>
            <person name="Clum A."/>
            <person name="Copeland A."/>
            <person name="Hainaut M."/>
            <person name="Haridas S."/>
            <person name="Labutti K."/>
            <person name="Lindquist E."/>
            <person name="Lipzen A."/>
            <person name="Khouja H.-R."/>
            <person name="Murat C."/>
            <person name="Ohm R."/>
            <person name="Olson A."/>
            <person name="Spatafora J."/>
            <person name="Veneault-Fourrey C."/>
            <person name="Henrissat B."/>
            <person name="Grigoriev I."/>
            <person name="Martin F."/>
            <person name="Perotto S."/>
        </authorList>
    </citation>
    <scope>NUCLEOTIDE SEQUENCE [LARGE SCALE GENOMIC DNA]</scope>
    <source>
        <strain evidence="2 3">E</strain>
    </source>
</reference>
<keyword evidence="3" id="KW-1185">Reference proteome</keyword>
<evidence type="ECO:0000313" key="3">
    <source>
        <dbReference type="Proteomes" id="UP000235371"/>
    </source>
</evidence>
<evidence type="ECO:0000313" key="2">
    <source>
        <dbReference type="EMBL" id="PMD62392.1"/>
    </source>
</evidence>
<sequence length="146" mass="15719">MKLFTTLATTLVFTLPTLACLRVHGGITHDPLPGLSGIYGVEAIDNGLVVCSVGMGSRIDQDGHYSLCLLDATQKSLVSTGFLMPPRDFSLISAHGGGQPLPPGRTLLRDRTWTTAPLLYRDFVEDGHFEVEGGSVSDEVWAEEDC</sequence>
<keyword evidence="1" id="KW-0732">Signal</keyword>
<dbReference type="Proteomes" id="UP000235371">
    <property type="component" value="Unassembled WGS sequence"/>
</dbReference>
<dbReference type="AlphaFoldDB" id="A0A2J6TH82"/>
<dbReference type="GeneID" id="36590859"/>
<dbReference type="OrthoDB" id="3552274at2759"/>
<dbReference type="InParanoid" id="A0A2J6TH82"/>
<name>A0A2J6TH82_9HELO</name>
<protein>
    <submittedName>
        <fullName evidence="2">Uncharacterized protein</fullName>
    </submittedName>
</protein>
<dbReference type="EMBL" id="KZ613783">
    <property type="protein sequence ID" value="PMD62392.1"/>
    <property type="molecule type" value="Genomic_DNA"/>
</dbReference>
<accession>A0A2J6TH82</accession>
<feature type="chain" id="PRO_5014468658" evidence="1">
    <location>
        <begin position="20"/>
        <end position="146"/>
    </location>
</feature>